<evidence type="ECO:0000256" key="1">
    <source>
        <dbReference type="SAM" id="MobiDB-lite"/>
    </source>
</evidence>
<gene>
    <name evidence="2" type="ORF">BJ878DRAFT_579391</name>
</gene>
<organism evidence="2 3">
    <name type="scientific">Calycina marina</name>
    <dbReference type="NCBI Taxonomy" id="1763456"/>
    <lineage>
        <taxon>Eukaryota</taxon>
        <taxon>Fungi</taxon>
        <taxon>Dikarya</taxon>
        <taxon>Ascomycota</taxon>
        <taxon>Pezizomycotina</taxon>
        <taxon>Leotiomycetes</taxon>
        <taxon>Helotiales</taxon>
        <taxon>Pezizellaceae</taxon>
        <taxon>Calycina</taxon>
    </lineage>
</organism>
<feature type="compositionally biased region" description="Basic and acidic residues" evidence="1">
    <location>
        <begin position="210"/>
        <end position="226"/>
    </location>
</feature>
<dbReference type="EMBL" id="MU254647">
    <property type="protein sequence ID" value="KAG9240008.1"/>
    <property type="molecule type" value="Genomic_DNA"/>
</dbReference>
<name>A0A9P7YU28_9HELO</name>
<keyword evidence="3" id="KW-1185">Reference proteome</keyword>
<protein>
    <submittedName>
        <fullName evidence="2">Uncharacterized protein</fullName>
    </submittedName>
</protein>
<dbReference type="Proteomes" id="UP000887226">
    <property type="component" value="Unassembled WGS sequence"/>
</dbReference>
<proteinExistence type="predicted"/>
<evidence type="ECO:0000313" key="2">
    <source>
        <dbReference type="EMBL" id="KAG9240008.1"/>
    </source>
</evidence>
<sequence length="226" mass="25144">MNTCVPARHQCSAKDPGGKFCKRRKKKLDKMCELHSICQFKNCKLLRMTDDENGSLHSFCVEHTCIIEGCIDGKIYHTAKDVVHSDLCASHDLQKYDCHKEVLNVRGPFCDIHNECVVPQCTKIKWKRGDHFENVCKVHEMGCSKSTAFASTTSAHPSSVQTRTHPAGDTVLPTVVPSMPVALNENMIPVLIRPALITTMNASSGNPKKTLQETAEKLRIEEESPA</sequence>
<reference evidence="2" key="1">
    <citation type="journal article" date="2021" name="IMA Fungus">
        <title>Genomic characterization of three marine fungi, including Emericellopsis atlantica sp. nov. with signatures of a generalist lifestyle and marine biomass degradation.</title>
        <authorList>
            <person name="Hagestad O.C."/>
            <person name="Hou L."/>
            <person name="Andersen J.H."/>
            <person name="Hansen E.H."/>
            <person name="Altermark B."/>
            <person name="Li C."/>
            <person name="Kuhnert E."/>
            <person name="Cox R.J."/>
            <person name="Crous P.W."/>
            <person name="Spatafora J.W."/>
            <person name="Lail K."/>
            <person name="Amirebrahimi M."/>
            <person name="Lipzen A."/>
            <person name="Pangilinan J."/>
            <person name="Andreopoulos W."/>
            <person name="Hayes R.D."/>
            <person name="Ng V."/>
            <person name="Grigoriev I.V."/>
            <person name="Jackson S.A."/>
            <person name="Sutton T.D.S."/>
            <person name="Dobson A.D.W."/>
            <person name="Rama T."/>
        </authorList>
    </citation>
    <scope>NUCLEOTIDE SEQUENCE</scope>
    <source>
        <strain evidence="2">TRa3180A</strain>
    </source>
</reference>
<comment type="caution">
    <text evidence="2">The sequence shown here is derived from an EMBL/GenBank/DDBJ whole genome shotgun (WGS) entry which is preliminary data.</text>
</comment>
<evidence type="ECO:0000313" key="3">
    <source>
        <dbReference type="Proteomes" id="UP000887226"/>
    </source>
</evidence>
<feature type="region of interest" description="Disordered" evidence="1">
    <location>
        <begin position="201"/>
        <end position="226"/>
    </location>
</feature>
<accession>A0A9P7YU28</accession>
<dbReference type="AlphaFoldDB" id="A0A9P7YU28"/>